<evidence type="ECO:0000313" key="5">
    <source>
        <dbReference type="Proteomes" id="UP000507470"/>
    </source>
</evidence>
<dbReference type="CDD" id="cd00198">
    <property type="entry name" value="vWFA"/>
    <property type="match status" value="1"/>
</dbReference>
<dbReference type="SMART" id="SM00327">
    <property type="entry name" value="VWA"/>
    <property type="match status" value="1"/>
</dbReference>
<organism evidence="4 5">
    <name type="scientific">Mytilus coruscus</name>
    <name type="common">Sea mussel</name>
    <dbReference type="NCBI Taxonomy" id="42192"/>
    <lineage>
        <taxon>Eukaryota</taxon>
        <taxon>Metazoa</taxon>
        <taxon>Spiralia</taxon>
        <taxon>Lophotrochozoa</taxon>
        <taxon>Mollusca</taxon>
        <taxon>Bivalvia</taxon>
        <taxon>Autobranchia</taxon>
        <taxon>Pteriomorphia</taxon>
        <taxon>Mytilida</taxon>
        <taxon>Mytiloidea</taxon>
        <taxon>Mytilidae</taxon>
        <taxon>Mytilinae</taxon>
        <taxon>Mytilus</taxon>
    </lineage>
</organism>
<protein>
    <recommendedName>
        <fullName evidence="3">VWFA domain-containing protein</fullName>
    </recommendedName>
</protein>
<dbReference type="SUPFAM" id="SSF53300">
    <property type="entry name" value="vWA-like"/>
    <property type="match status" value="2"/>
</dbReference>
<feature type="domain" description="VWFA" evidence="3">
    <location>
        <begin position="240"/>
        <end position="443"/>
    </location>
</feature>
<gene>
    <name evidence="4" type="ORF">MCOR_13004</name>
</gene>
<keyword evidence="5" id="KW-1185">Reference proteome</keyword>
<evidence type="ECO:0000256" key="2">
    <source>
        <dbReference type="SAM" id="SignalP"/>
    </source>
</evidence>
<dbReference type="Gene3D" id="3.40.50.410">
    <property type="entry name" value="von Willebrand factor, type A domain"/>
    <property type="match status" value="2"/>
</dbReference>
<keyword evidence="2" id="KW-0732">Signal</keyword>
<dbReference type="GO" id="GO:0005891">
    <property type="term" value="C:voltage-gated calcium channel complex"/>
    <property type="evidence" value="ECO:0007669"/>
    <property type="project" value="TreeGrafter"/>
</dbReference>
<dbReference type="PROSITE" id="PS50234">
    <property type="entry name" value="VWFA"/>
    <property type="match status" value="1"/>
</dbReference>
<dbReference type="PANTHER" id="PTHR10166">
    <property type="entry name" value="VOLTAGE-DEPENDENT CALCIUM CHANNEL SUBUNIT ALPHA-2/DELTA-RELATED"/>
    <property type="match status" value="1"/>
</dbReference>
<feature type="chain" id="PRO_5027087987" description="VWFA domain-containing protein" evidence="2">
    <location>
        <begin position="20"/>
        <end position="1370"/>
    </location>
</feature>
<evidence type="ECO:0000313" key="4">
    <source>
        <dbReference type="EMBL" id="CAC5376295.1"/>
    </source>
</evidence>
<dbReference type="InterPro" id="IPR002035">
    <property type="entry name" value="VWF_A"/>
</dbReference>
<proteinExistence type="predicted"/>
<keyword evidence="1" id="KW-1133">Transmembrane helix</keyword>
<evidence type="ECO:0000256" key="1">
    <source>
        <dbReference type="SAM" id="Phobius"/>
    </source>
</evidence>
<dbReference type="Proteomes" id="UP000507470">
    <property type="component" value="Unassembled WGS sequence"/>
</dbReference>
<dbReference type="InterPro" id="IPR036465">
    <property type="entry name" value="vWFA_dom_sf"/>
</dbReference>
<dbReference type="OrthoDB" id="10264538at2759"/>
<accession>A0A6J8AYI1</accession>
<dbReference type="GO" id="GO:0005245">
    <property type="term" value="F:voltage-gated calcium channel activity"/>
    <property type="evidence" value="ECO:0007669"/>
    <property type="project" value="TreeGrafter"/>
</dbReference>
<keyword evidence="1" id="KW-0812">Transmembrane</keyword>
<dbReference type="Gene3D" id="3.30.450.20">
    <property type="entry name" value="PAS domain"/>
    <property type="match status" value="2"/>
</dbReference>
<dbReference type="EMBL" id="CACVKT020002176">
    <property type="protein sequence ID" value="CAC5376295.1"/>
    <property type="molecule type" value="Genomic_DNA"/>
</dbReference>
<name>A0A6J8AYI1_MYTCO</name>
<reference evidence="4 5" key="1">
    <citation type="submission" date="2020-06" db="EMBL/GenBank/DDBJ databases">
        <authorList>
            <person name="Li R."/>
            <person name="Bekaert M."/>
        </authorList>
    </citation>
    <scope>NUCLEOTIDE SEQUENCE [LARGE SCALE GENOMIC DNA]</scope>
    <source>
        <strain evidence="5">wild</strain>
    </source>
</reference>
<keyword evidence="1" id="KW-0472">Membrane</keyword>
<feature type="transmembrane region" description="Helical" evidence="1">
    <location>
        <begin position="1083"/>
        <end position="1105"/>
    </location>
</feature>
<dbReference type="Pfam" id="PF00092">
    <property type="entry name" value="VWA"/>
    <property type="match status" value="1"/>
</dbReference>
<evidence type="ECO:0000259" key="3">
    <source>
        <dbReference type="PROSITE" id="PS50234"/>
    </source>
</evidence>
<feature type="signal peptide" evidence="2">
    <location>
        <begin position="1"/>
        <end position="19"/>
    </location>
</feature>
<dbReference type="InterPro" id="IPR051173">
    <property type="entry name" value="Ca_channel_alpha-2/delta"/>
</dbReference>
<sequence length="1370" mass="154020">MLLILTFLIGLYTCTTVTAVDSIDGNLLADELRKVKEGIGVNYLQVRESTWSKKAQRGYWCKLFTGEGRHIWSYGWKDQRGSNLTIFLMKSKSDTGNQLLQRIQSSLDVSLTQLNKVLTNVKDKIVNVNTDSDSSSLPRCCDIQDVQLTYVPKFQTKVDISTACVTTSPIVMDNLKYPTDQISATMKNNYDLNKNVLWQHYSTTEGVSVIYPATNWENCQNFDPRYTSSYASAASPTDKDVVLVIDTSSSMKQPSGITAKTKMVIVKEAANNVIQTLKPNDRVGLVSFDKEANTPSVPSTSHTCYGNELSFATKENTDELKQYIFTLNTGTTGDSNYEKGLLSAFSYFHSSNDTLDNDNRVKVILFITDGKSTSGRNPVRVISEENAKLQNKIAIFTYLIGQDSDAQKQLTGMANQDLSIGPKSVGHFEDFNQNDQKLLSTKLATFYIHLSTSGQSDQSTFTVPYVDRFSKVGLITSLCRPVNVISFHGVVCTDVKISELLTEVEYFSEDEYSYAFMIDGLGRVLMHPLLPNAAFVKSTEDPVLVDIGVLEREQQAQSVIESMKSGGMGNKTLTKFFTKPRGKLVNDGSRDISLTAYFYWGSIPQSNLSLCVVLVDESYSEIDETQFQPNNVDLQNVFMYHDRSLLKDSFSDCKFYSRRVTSDRSSVKFSQSAFQNPFQYLDRDETAEDVTNYRNYLTRQKITNPGFKSTLRSAVWATYKAEQYWKSHPARFVSWRYMGTKAGMIRIYPGVSLQKPYDHEKRAWWRQAMAHPDIMFLTTPYVDSWGSGIVLSLVHTIYKKGSTTVTAAVGADFPLEYFNWLFSSVYPTCDDVTYWCIIVDDSGFIVMHPRLKETTIESGFKEPKHITIEEPGIAKILKREGVLNSKECQDFSKNTNLRSFRVTMPVNKLGGLAFKDTDESFEIRPIAETNVFIIRRQTKPSTNCKCDSTSPDIVECNNQCECLCHSPISYDVCSNKYNILSASPPCSARLPDTSGVSQPDDTHGLSTCYVPKCHQKLTKTDCFSELECSWCEYTDLSQQITTPCCRLKEECTFGKTKSQYKNTCAAPSTTTDKTSGEIDASQIGGIIGGSVVFGILLTLIIICGIKYFRTRNRNENADPYIDAIPDYELRQYTEKEECSSTDSPPPPYQIQPAINHNFYFDSSTGHKEASLCNGENTNSCRILGPSMREKAVGVYQEHFHILEQFNTFQYDIKSDTGTQLLNKVDRSRACVTKSPLAANNLKYPTDQISDIMKNNYENNKNMLWQHYSTTDDVSVIYPATKLENCQNVNPRFKSSYAAAASPTNKDVVIVIDASASMRQPSGVIDKTKIVIAKEAANNVLQTLKPNDREVPIVRVMKTTLHLQQKKIRTN</sequence>
<dbReference type="PANTHER" id="PTHR10166:SF66">
    <property type="entry name" value="VWFA AND CACHE DOMAIN-CONTAINING PROTEIN CG16868"/>
    <property type="match status" value="1"/>
</dbReference>